<dbReference type="Gene3D" id="3.40.50.300">
    <property type="entry name" value="P-loop containing nucleotide triphosphate hydrolases"/>
    <property type="match status" value="1"/>
</dbReference>
<evidence type="ECO:0000313" key="3">
    <source>
        <dbReference type="EMBL" id="CAI8608263.1"/>
    </source>
</evidence>
<dbReference type="GO" id="GO:0043531">
    <property type="term" value="F:ADP binding"/>
    <property type="evidence" value="ECO:0007669"/>
    <property type="project" value="InterPro"/>
</dbReference>
<sequence length="140" mass="15872">MWVCISENIDVKTILKNMLESLLNVTTDENLSLDNLKSNLHQNLSGRKYLLILDEIWNESHHKWIELRTYLMCGAEDSKILVSTRSKTMAQTMVVSDPCVFNGLTSQESRGLLTNIVTYGNKVEGVNQTLESIGKKIVEK</sequence>
<dbReference type="GO" id="GO:0006952">
    <property type="term" value="P:defense response"/>
    <property type="evidence" value="ECO:0007669"/>
    <property type="project" value="UniProtKB-KW"/>
</dbReference>
<dbReference type="PANTHER" id="PTHR36766">
    <property type="entry name" value="PLANT BROAD-SPECTRUM MILDEW RESISTANCE PROTEIN RPW8"/>
    <property type="match status" value="1"/>
</dbReference>
<dbReference type="InterPro" id="IPR027417">
    <property type="entry name" value="P-loop_NTPase"/>
</dbReference>
<dbReference type="Proteomes" id="UP001157006">
    <property type="component" value="Chromosome 4"/>
</dbReference>
<dbReference type="SUPFAM" id="SSF52540">
    <property type="entry name" value="P-loop containing nucleoside triphosphate hydrolases"/>
    <property type="match status" value="1"/>
</dbReference>
<dbReference type="InterPro" id="IPR002182">
    <property type="entry name" value="NB-ARC"/>
</dbReference>
<dbReference type="EMBL" id="OX451739">
    <property type="protein sequence ID" value="CAI8608263.1"/>
    <property type="molecule type" value="Genomic_DNA"/>
</dbReference>
<name>A0AAV1AGL7_VICFA</name>
<reference evidence="3 4" key="1">
    <citation type="submission" date="2023-01" db="EMBL/GenBank/DDBJ databases">
        <authorList>
            <person name="Kreplak J."/>
        </authorList>
    </citation>
    <scope>NUCLEOTIDE SEQUENCE [LARGE SCALE GENOMIC DNA]</scope>
</reference>
<protein>
    <recommendedName>
        <fullName evidence="2">NB-ARC domain-containing protein</fullName>
    </recommendedName>
</protein>
<feature type="domain" description="NB-ARC" evidence="2">
    <location>
        <begin position="1"/>
        <end position="118"/>
    </location>
</feature>
<proteinExistence type="predicted"/>
<accession>A0AAV1AGL7</accession>
<evidence type="ECO:0000256" key="1">
    <source>
        <dbReference type="ARBA" id="ARBA00022821"/>
    </source>
</evidence>
<keyword evidence="4" id="KW-1185">Reference proteome</keyword>
<keyword evidence="1" id="KW-0611">Plant defense</keyword>
<evidence type="ECO:0000313" key="4">
    <source>
        <dbReference type="Proteomes" id="UP001157006"/>
    </source>
</evidence>
<dbReference type="Pfam" id="PF00931">
    <property type="entry name" value="NB-ARC"/>
    <property type="match status" value="1"/>
</dbReference>
<dbReference type="PANTHER" id="PTHR36766:SF40">
    <property type="entry name" value="DISEASE RESISTANCE PROTEIN RGA3"/>
    <property type="match status" value="1"/>
</dbReference>
<gene>
    <name evidence="3" type="ORF">VFH_IV075840</name>
</gene>
<dbReference type="AlphaFoldDB" id="A0AAV1AGL7"/>
<organism evidence="3 4">
    <name type="scientific">Vicia faba</name>
    <name type="common">Broad bean</name>
    <name type="synonym">Faba vulgaris</name>
    <dbReference type="NCBI Taxonomy" id="3906"/>
    <lineage>
        <taxon>Eukaryota</taxon>
        <taxon>Viridiplantae</taxon>
        <taxon>Streptophyta</taxon>
        <taxon>Embryophyta</taxon>
        <taxon>Tracheophyta</taxon>
        <taxon>Spermatophyta</taxon>
        <taxon>Magnoliopsida</taxon>
        <taxon>eudicotyledons</taxon>
        <taxon>Gunneridae</taxon>
        <taxon>Pentapetalae</taxon>
        <taxon>rosids</taxon>
        <taxon>fabids</taxon>
        <taxon>Fabales</taxon>
        <taxon>Fabaceae</taxon>
        <taxon>Papilionoideae</taxon>
        <taxon>50 kb inversion clade</taxon>
        <taxon>NPAAA clade</taxon>
        <taxon>Hologalegina</taxon>
        <taxon>IRL clade</taxon>
        <taxon>Fabeae</taxon>
        <taxon>Vicia</taxon>
    </lineage>
</organism>
<evidence type="ECO:0000259" key="2">
    <source>
        <dbReference type="Pfam" id="PF00931"/>
    </source>
</evidence>